<name>J9D837_EDHAE</name>
<dbReference type="EMBL" id="AFBI03000027">
    <property type="protein sequence ID" value="EJW03951.1"/>
    <property type="molecule type" value="Genomic_DNA"/>
</dbReference>
<dbReference type="Proteomes" id="UP000003163">
    <property type="component" value="Unassembled WGS sequence"/>
</dbReference>
<dbReference type="AlphaFoldDB" id="J9D837"/>
<feature type="chain" id="PRO_5003822990" evidence="1">
    <location>
        <begin position="19"/>
        <end position="298"/>
    </location>
</feature>
<proteinExistence type="predicted"/>
<accession>J9D837</accession>
<protein>
    <submittedName>
        <fullName evidence="2">Uncharacterized protein</fullName>
    </submittedName>
</protein>
<feature type="signal peptide" evidence="1">
    <location>
        <begin position="1"/>
        <end position="18"/>
    </location>
</feature>
<reference evidence="2 3" key="1">
    <citation type="submission" date="2011-08" db="EMBL/GenBank/DDBJ databases">
        <authorList>
            <person name="Liu Z.J."/>
            <person name="Shi F.L."/>
            <person name="Lu J.Q."/>
            <person name="Li M."/>
            <person name="Wang Z.L."/>
        </authorList>
    </citation>
    <scope>NUCLEOTIDE SEQUENCE [LARGE SCALE GENOMIC DNA]</scope>
    <source>
        <strain evidence="2 3">USNM 41457</strain>
    </source>
</reference>
<evidence type="ECO:0000313" key="3">
    <source>
        <dbReference type="Proteomes" id="UP000003163"/>
    </source>
</evidence>
<comment type="caution">
    <text evidence="2">The sequence shown here is derived from an EMBL/GenBank/DDBJ whole genome shotgun (WGS) entry which is preliminary data.</text>
</comment>
<evidence type="ECO:0000313" key="2">
    <source>
        <dbReference type="EMBL" id="EJW03951.1"/>
    </source>
</evidence>
<evidence type="ECO:0000256" key="1">
    <source>
        <dbReference type="SAM" id="SignalP"/>
    </source>
</evidence>
<keyword evidence="1" id="KW-0732">Signal</keyword>
<reference evidence="3" key="2">
    <citation type="submission" date="2015-07" db="EMBL/GenBank/DDBJ databases">
        <title>Contrasting host-pathogen interactions and genome evolution in two generalist and specialist microsporidian pathogens of mosquitoes.</title>
        <authorList>
            <consortium name="The Broad Institute Genomics Platform"/>
            <consortium name="The Broad Institute Genome Sequencing Center for Infectious Disease"/>
            <person name="Cuomo C.A."/>
            <person name="Sanscrainte N.D."/>
            <person name="Goldberg J.M."/>
            <person name="Heiman D."/>
            <person name="Young S."/>
            <person name="Zeng Q."/>
            <person name="Becnel J.J."/>
            <person name="Birren B.W."/>
        </authorList>
    </citation>
    <scope>NUCLEOTIDE SEQUENCE [LARGE SCALE GENOMIC DNA]</scope>
    <source>
        <strain evidence="3">USNM 41457</strain>
    </source>
</reference>
<gene>
    <name evidence="2" type="ORF">EDEG_01760</name>
</gene>
<dbReference type="VEuPathDB" id="MicrosporidiaDB:EDEG_01760"/>
<dbReference type="InParanoid" id="J9D837"/>
<keyword evidence="3" id="KW-1185">Reference proteome</keyword>
<organism evidence="2 3">
    <name type="scientific">Edhazardia aedis (strain USNM 41457)</name>
    <name type="common">Microsporidian parasite</name>
    <dbReference type="NCBI Taxonomy" id="1003232"/>
    <lineage>
        <taxon>Eukaryota</taxon>
        <taxon>Fungi</taxon>
        <taxon>Fungi incertae sedis</taxon>
        <taxon>Microsporidia</taxon>
        <taxon>Edhazardia</taxon>
    </lineage>
</organism>
<sequence length="298" mass="32982">MFIYILILLRLSFQTQNTCTIVPQLNFNQNLSNITSSSASTIPASIFQSTEANMISFLLYNKMLSTNIATKDNLAKSLALTNVENNKKLNFLKEILQNNQNSINVATNPTHSNVLAEVNNLLINLGNSYMAQIQNTIAQWQDNRSFIGYAFMSVLNLLNTQLSQSSNLVSSAQFAGLQAAHTNMSIGVLNQVRGMAAVNNYLSFVGTGAQMARIILLEAKDTLNMQIPPQAALAQQINNFIATYSDTNLLNHEKYLRALQETGNTTQVESILYGHNNYLVIMISNAVDIAQKFVNFNV</sequence>
<dbReference type="HOGENOM" id="CLU_933921_0_0_1"/>